<reference evidence="8" key="1">
    <citation type="submission" date="2019-08" db="EMBL/GenBank/DDBJ databases">
        <authorList>
            <person name="Kucharzyk K."/>
            <person name="Murdoch R.W."/>
            <person name="Higgins S."/>
            <person name="Loffler F."/>
        </authorList>
    </citation>
    <scope>NUCLEOTIDE SEQUENCE</scope>
</reference>
<dbReference type="SFLD" id="SFLDG01086">
    <property type="entry name" value="elongater_protein-like"/>
    <property type="match status" value="1"/>
</dbReference>
<protein>
    <recommendedName>
        <fullName evidence="7">Radical SAM core domain-containing protein</fullName>
    </recommendedName>
</protein>
<dbReference type="CDD" id="cd01335">
    <property type="entry name" value="Radical_SAM"/>
    <property type="match status" value="1"/>
</dbReference>
<dbReference type="PROSITE" id="PS51918">
    <property type="entry name" value="RADICAL_SAM"/>
    <property type="match status" value="1"/>
</dbReference>
<dbReference type="InterPro" id="IPR013785">
    <property type="entry name" value="Aldolase_TIM"/>
</dbReference>
<feature type="domain" description="Radical SAM core" evidence="7">
    <location>
        <begin position="1"/>
        <end position="225"/>
    </location>
</feature>
<evidence type="ECO:0000256" key="2">
    <source>
        <dbReference type="ARBA" id="ARBA00022485"/>
    </source>
</evidence>
<evidence type="ECO:0000256" key="3">
    <source>
        <dbReference type="ARBA" id="ARBA00022691"/>
    </source>
</evidence>
<keyword evidence="2" id="KW-0004">4Fe-4S</keyword>
<evidence type="ECO:0000256" key="5">
    <source>
        <dbReference type="ARBA" id="ARBA00023004"/>
    </source>
</evidence>
<dbReference type="GO" id="GO:0003824">
    <property type="term" value="F:catalytic activity"/>
    <property type="evidence" value="ECO:0007669"/>
    <property type="project" value="InterPro"/>
</dbReference>
<sequence>MMRLPFFLSMQSCPRRCIYCHQGEITGVFDIPSPEHVEAAAASATRPAEVCFFGGSFTCLPPNRQKAYLDGILKAPRGSTVRLSTHPECLSPAVLALLASYPVSMIELGISSLDDHVLSMCNRGYSGAVALSALESVLDAGFHGGAQMMIGLPGQSEESSFDDLRRLGAVRKGRPLTIRIYPCLVLKNTPLEELCRKGGYVPLDVDRAALWSGRLLILARELGIPVQRVGLQESATLGRSIVAGPHHPAFGELARAAELAFSLAAVSSSGPWQVPRKAMSLLTGHRQYGLRLLACRTGLSPEETARRVVFAGNTETNGKFPDERGIDGTLSWE</sequence>
<proteinExistence type="predicted"/>
<name>A0A644VX19_9ZZZZ</name>
<dbReference type="GO" id="GO:0046872">
    <property type="term" value="F:metal ion binding"/>
    <property type="evidence" value="ECO:0007669"/>
    <property type="project" value="UniProtKB-KW"/>
</dbReference>
<accession>A0A644VX19</accession>
<evidence type="ECO:0000256" key="4">
    <source>
        <dbReference type="ARBA" id="ARBA00022723"/>
    </source>
</evidence>
<dbReference type="Gene3D" id="3.20.20.70">
    <property type="entry name" value="Aldolase class I"/>
    <property type="match status" value="1"/>
</dbReference>
<comment type="caution">
    <text evidence="8">The sequence shown here is derived from an EMBL/GenBank/DDBJ whole genome shotgun (WGS) entry which is preliminary data.</text>
</comment>
<organism evidence="8">
    <name type="scientific">bioreactor metagenome</name>
    <dbReference type="NCBI Taxonomy" id="1076179"/>
    <lineage>
        <taxon>unclassified sequences</taxon>
        <taxon>metagenomes</taxon>
        <taxon>ecological metagenomes</taxon>
    </lineage>
</organism>
<dbReference type="InterPro" id="IPR006638">
    <property type="entry name" value="Elp3/MiaA/NifB-like_rSAM"/>
</dbReference>
<evidence type="ECO:0000256" key="1">
    <source>
        <dbReference type="ARBA" id="ARBA00001966"/>
    </source>
</evidence>
<dbReference type="SUPFAM" id="SSF102114">
    <property type="entry name" value="Radical SAM enzymes"/>
    <property type="match status" value="1"/>
</dbReference>
<dbReference type="SFLD" id="SFLDS00029">
    <property type="entry name" value="Radical_SAM"/>
    <property type="match status" value="1"/>
</dbReference>
<dbReference type="AlphaFoldDB" id="A0A644VX19"/>
<dbReference type="GO" id="GO:0005737">
    <property type="term" value="C:cytoplasm"/>
    <property type="evidence" value="ECO:0007669"/>
    <property type="project" value="TreeGrafter"/>
</dbReference>
<gene>
    <name evidence="8" type="ORF">SDC9_42125</name>
</gene>
<keyword evidence="5" id="KW-0408">Iron</keyword>
<evidence type="ECO:0000313" key="8">
    <source>
        <dbReference type="EMBL" id="MPL95951.1"/>
    </source>
</evidence>
<evidence type="ECO:0000259" key="7">
    <source>
        <dbReference type="PROSITE" id="PS51918"/>
    </source>
</evidence>
<dbReference type="SFLD" id="SFLDG01082">
    <property type="entry name" value="B12-binding_domain_containing"/>
    <property type="match status" value="1"/>
</dbReference>
<dbReference type="Pfam" id="PF04055">
    <property type="entry name" value="Radical_SAM"/>
    <property type="match status" value="1"/>
</dbReference>
<dbReference type="InterPro" id="IPR032432">
    <property type="entry name" value="Radical_SAM_C"/>
</dbReference>
<comment type="cofactor">
    <cofactor evidence="1">
        <name>[4Fe-4S] cluster</name>
        <dbReference type="ChEBI" id="CHEBI:49883"/>
    </cofactor>
</comment>
<keyword evidence="4" id="KW-0479">Metal-binding</keyword>
<dbReference type="GO" id="GO:0002926">
    <property type="term" value="P:tRNA wobble base 5-methoxycarbonylmethyl-2-thiouridinylation"/>
    <property type="evidence" value="ECO:0007669"/>
    <property type="project" value="TreeGrafter"/>
</dbReference>
<keyword evidence="3" id="KW-0949">S-adenosyl-L-methionine</keyword>
<evidence type="ECO:0000256" key="6">
    <source>
        <dbReference type="ARBA" id="ARBA00023014"/>
    </source>
</evidence>
<dbReference type="GO" id="GO:0051539">
    <property type="term" value="F:4 iron, 4 sulfur cluster binding"/>
    <property type="evidence" value="ECO:0007669"/>
    <property type="project" value="UniProtKB-KW"/>
</dbReference>
<dbReference type="InterPro" id="IPR039661">
    <property type="entry name" value="ELP3"/>
</dbReference>
<dbReference type="Pfam" id="PF16199">
    <property type="entry name" value="Radical_SAM_C"/>
    <property type="match status" value="1"/>
</dbReference>
<dbReference type="PANTHER" id="PTHR11135:SF0">
    <property type="entry name" value="ELONGATOR COMPLEX PROTEIN 3"/>
    <property type="match status" value="1"/>
</dbReference>
<dbReference type="InterPro" id="IPR007197">
    <property type="entry name" value="rSAM"/>
</dbReference>
<dbReference type="SMART" id="SM00729">
    <property type="entry name" value="Elp3"/>
    <property type="match status" value="1"/>
</dbReference>
<dbReference type="EMBL" id="VSSQ01000488">
    <property type="protein sequence ID" value="MPL95951.1"/>
    <property type="molecule type" value="Genomic_DNA"/>
</dbReference>
<keyword evidence="6" id="KW-0411">Iron-sulfur</keyword>
<dbReference type="InterPro" id="IPR058240">
    <property type="entry name" value="rSAM_sf"/>
</dbReference>
<dbReference type="PANTHER" id="PTHR11135">
    <property type="entry name" value="HISTONE ACETYLTRANSFERASE-RELATED"/>
    <property type="match status" value="1"/>
</dbReference>